<dbReference type="STRING" id="180088.A0A1J8QCU5"/>
<evidence type="ECO:0000256" key="8">
    <source>
        <dbReference type="ARBA" id="ARBA00023136"/>
    </source>
</evidence>
<evidence type="ECO:0000256" key="4">
    <source>
        <dbReference type="ARBA" id="ARBA00022692"/>
    </source>
</evidence>
<feature type="transmembrane region" description="Helical" evidence="9">
    <location>
        <begin position="12"/>
        <end position="31"/>
    </location>
</feature>
<evidence type="ECO:0000256" key="1">
    <source>
        <dbReference type="ARBA" id="ARBA00004141"/>
    </source>
</evidence>
<comment type="subcellular location">
    <subcellularLocation>
        <location evidence="1">Membrane</location>
        <topology evidence="1">Multi-pass membrane protein</topology>
    </subcellularLocation>
</comment>
<proteinExistence type="inferred from homology"/>
<evidence type="ECO:0000313" key="11">
    <source>
        <dbReference type="Proteomes" id="UP000183567"/>
    </source>
</evidence>
<keyword evidence="5" id="KW-0571">Peptide transport</keyword>
<evidence type="ECO:0000256" key="9">
    <source>
        <dbReference type="SAM" id="Phobius"/>
    </source>
</evidence>
<evidence type="ECO:0000256" key="6">
    <source>
        <dbReference type="ARBA" id="ARBA00022927"/>
    </source>
</evidence>
<comment type="similarity">
    <text evidence="2">Belongs to the oligopeptide OPT transporter family.</text>
</comment>
<name>A0A1J8QCU5_9AGAM</name>
<organism evidence="10 11">
    <name type="scientific">Rhizopogon vesiculosus</name>
    <dbReference type="NCBI Taxonomy" id="180088"/>
    <lineage>
        <taxon>Eukaryota</taxon>
        <taxon>Fungi</taxon>
        <taxon>Dikarya</taxon>
        <taxon>Basidiomycota</taxon>
        <taxon>Agaricomycotina</taxon>
        <taxon>Agaricomycetes</taxon>
        <taxon>Agaricomycetidae</taxon>
        <taxon>Boletales</taxon>
        <taxon>Suillineae</taxon>
        <taxon>Rhizopogonaceae</taxon>
        <taxon>Rhizopogon</taxon>
    </lineage>
</organism>
<protein>
    <submittedName>
        <fullName evidence="10">Uncharacterized protein</fullName>
    </submittedName>
</protein>
<dbReference type="GO" id="GO:0035673">
    <property type="term" value="F:oligopeptide transmembrane transporter activity"/>
    <property type="evidence" value="ECO:0007669"/>
    <property type="project" value="InterPro"/>
</dbReference>
<dbReference type="EMBL" id="LVVM01005203">
    <property type="protein sequence ID" value="OJA11160.1"/>
    <property type="molecule type" value="Genomic_DNA"/>
</dbReference>
<accession>A0A1J8QCU5</accession>
<gene>
    <name evidence="10" type="ORF">AZE42_13863</name>
</gene>
<comment type="caution">
    <text evidence="10">The sequence shown here is derived from an EMBL/GenBank/DDBJ whole genome shotgun (WGS) entry which is preliminary data.</text>
</comment>
<dbReference type="OrthoDB" id="3046883at2759"/>
<keyword evidence="3" id="KW-0813">Transport</keyword>
<dbReference type="InterPro" id="IPR004648">
    <property type="entry name" value="Oligpept_transpt"/>
</dbReference>
<keyword evidence="6" id="KW-0653">Protein transport</keyword>
<dbReference type="PANTHER" id="PTHR22601">
    <property type="entry name" value="ISP4 LIKE PROTEIN"/>
    <property type="match status" value="1"/>
</dbReference>
<evidence type="ECO:0000256" key="2">
    <source>
        <dbReference type="ARBA" id="ARBA00008807"/>
    </source>
</evidence>
<keyword evidence="4 9" id="KW-0812">Transmembrane</keyword>
<dbReference type="GO" id="GO:0015031">
    <property type="term" value="P:protein transport"/>
    <property type="evidence" value="ECO:0007669"/>
    <property type="project" value="UniProtKB-KW"/>
</dbReference>
<dbReference type="Proteomes" id="UP000183567">
    <property type="component" value="Unassembled WGS sequence"/>
</dbReference>
<evidence type="ECO:0000313" key="10">
    <source>
        <dbReference type="EMBL" id="OJA11160.1"/>
    </source>
</evidence>
<evidence type="ECO:0000256" key="5">
    <source>
        <dbReference type="ARBA" id="ARBA00022856"/>
    </source>
</evidence>
<dbReference type="AlphaFoldDB" id="A0A1J8QCU5"/>
<dbReference type="GO" id="GO:0016020">
    <property type="term" value="C:membrane"/>
    <property type="evidence" value="ECO:0007669"/>
    <property type="project" value="UniProtKB-SubCell"/>
</dbReference>
<keyword evidence="7 9" id="KW-1133">Transmembrane helix</keyword>
<sequence length="109" mass="12552">MTIPLKAQFSNFLGYILCMVVFVAVYYNNIWKAQNFPFLSQLLFYENGTQYDQTLILNSNYEVDPTLLAEQGLPYYASTWVINLLTSNMASLLNVDETYCGLTVRNPRD</sequence>
<dbReference type="InterPro" id="IPR004813">
    <property type="entry name" value="OPT"/>
</dbReference>
<reference evidence="10 11" key="1">
    <citation type="submission" date="2016-03" db="EMBL/GenBank/DDBJ databases">
        <title>Comparative genomics of the ectomycorrhizal sister species Rhizopogon vinicolor and Rhizopogon vesiculosus (Basidiomycota: Boletales) reveals a divergence of the mating type B locus.</title>
        <authorList>
            <person name="Mujic A.B."/>
            <person name="Kuo A."/>
            <person name="Tritt A."/>
            <person name="Lipzen A."/>
            <person name="Chen C."/>
            <person name="Johnson J."/>
            <person name="Sharma A."/>
            <person name="Barry K."/>
            <person name="Grigoriev I.V."/>
            <person name="Spatafora J.W."/>
        </authorList>
    </citation>
    <scope>NUCLEOTIDE SEQUENCE [LARGE SCALE GENOMIC DNA]</scope>
    <source>
        <strain evidence="10 11">AM-OR11-056</strain>
    </source>
</reference>
<evidence type="ECO:0000256" key="7">
    <source>
        <dbReference type="ARBA" id="ARBA00022989"/>
    </source>
</evidence>
<keyword evidence="8 9" id="KW-0472">Membrane</keyword>
<dbReference type="Pfam" id="PF03169">
    <property type="entry name" value="OPT"/>
    <property type="match status" value="1"/>
</dbReference>
<keyword evidence="11" id="KW-1185">Reference proteome</keyword>
<evidence type="ECO:0000256" key="3">
    <source>
        <dbReference type="ARBA" id="ARBA00022448"/>
    </source>
</evidence>